<sequence>MNSPLPHSLKLSILRGGTSRALFLRLRDLPHSQPRRDELCLRLIGSPDPIASDGLGGGVSSNSKVMFVGTPTEAHEAFPDLVLQQETDVVSYFAQVSPTENTVDWGGNCGNISSAISAYALAEGLITFPHSSTSASCRVYNINTHSYLELHHPVEQGTFPRHGDFQLDGVPGTAPRVDLRFLAPRQEVIHTAIDGLTTTLINVTNPIAIFRAHDVGMDIDASPHQLNSDKSLLSTLENLRRTAGKLMGLEPSAVIPRVAIVEPYSSPSYPEGCLKARMTSLGVVHHAIPGTGLLALAAARALGSPVIDLPPAEHTTVLHPKGKAKVSANVQDGVVSWVALARSARLIMSGTVYLSC</sequence>
<dbReference type="SUPFAM" id="SSF54506">
    <property type="entry name" value="Diaminopimelate epimerase-like"/>
    <property type="match status" value="2"/>
</dbReference>
<dbReference type="Proteomes" id="UP000516320">
    <property type="component" value="Chromosome"/>
</dbReference>
<name>A0A7H0SNG3_9CORY</name>
<keyword evidence="2" id="KW-0413">Isomerase</keyword>
<comment type="similarity">
    <text evidence="1">Belongs to the PrpF family.</text>
</comment>
<dbReference type="RefSeq" id="WP_187975549.1">
    <property type="nucleotide sequence ID" value="NZ_CP046884.1"/>
</dbReference>
<evidence type="ECO:0000313" key="4">
    <source>
        <dbReference type="Proteomes" id="UP000516320"/>
    </source>
</evidence>
<evidence type="ECO:0000256" key="1">
    <source>
        <dbReference type="ARBA" id="ARBA00007673"/>
    </source>
</evidence>
<evidence type="ECO:0000256" key="2">
    <source>
        <dbReference type="ARBA" id="ARBA00023235"/>
    </source>
</evidence>
<proteinExistence type="inferred from homology"/>
<protein>
    <submittedName>
        <fullName evidence="3">Uncharacterized protein</fullName>
    </submittedName>
</protein>
<gene>
    <name evidence="3" type="ORF">GP475_05085</name>
</gene>
<dbReference type="AlphaFoldDB" id="A0A7H0SNG3"/>
<accession>A0A7H0SNG3</accession>
<dbReference type="EMBL" id="CP046884">
    <property type="protein sequence ID" value="QNQ90088.1"/>
    <property type="molecule type" value="Genomic_DNA"/>
</dbReference>
<dbReference type="InterPro" id="IPR007400">
    <property type="entry name" value="PrpF-like"/>
</dbReference>
<dbReference type="PANTHER" id="PTHR43709">
    <property type="entry name" value="ACONITATE ISOMERASE-RELATED"/>
    <property type="match status" value="1"/>
</dbReference>
<dbReference type="Pfam" id="PF04303">
    <property type="entry name" value="PrpF"/>
    <property type="match status" value="1"/>
</dbReference>
<dbReference type="Gene3D" id="3.10.310.10">
    <property type="entry name" value="Diaminopimelate Epimerase, Chain A, domain 1"/>
    <property type="match status" value="2"/>
</dbReference>
<keyword evidence="4" id="KW-1185">Reference proteome</keyword>
<dbReference type="PANTHER" id="PTHR43709:SF2">
    <property type="entry name" value="DUF453 DOMAIN PROTEIN (AFU_ORTHOLOGUE AFUA_6G00360)"/>
    <property type="match status" value="1"/>
</dbReference>
<dbReference type="KEGG" id="cpoy:GP475_05085"/>
<evidence type="ECO:0000313" key="3">
    <source>
        <dbReference type="EMBL" id="QNQ90088.1"/>
    </source>
</evidence>
<dbReference type="GO" id="GO:0016853">
    <property type="term" value="F:isomerase activity"/>
    <property type="evidence" value="ECO:0007669"/>
    <property type="project" value="UniProtKB-KW"/>
</dbReference>
<reference evidence="3 4" key="1">
    <citation type="submission" date="2019-12" db="EMBL/GenBank/DDBJ databases">
        <title>Corynebacterium sp. nov., isolated from feces of the Anser Albifrons in China.</title>
        <authorList>
            <person name="Liu Q."/>
        </authorList>
    </citation>
    <scope>NUCLEOTIDE SEQUENCE [LARGE SCALE GENOMIC DNA]</scope>
    <source>
        <strain evidence="3 4">4H37-19</strain>
    </source>
</reference>
<organism evidence="3 4">
    <name type="scientific">Corynebacterium poyangense</name>
    <dbReference type="NCBI Taxonomy" id="2684405"/>
    <lineage>
        <taxon>Bacteria</taxon>
        <taxon>Bacillati</taxon>
        <taxon>Actinomycetota</taxon>
        <taxon>Actinomycetes</taxon>
        <taxon>Mycobacteriales</taxon>
        <taxon>Corynebacteriaceae</taxon>
        <taxon>Corynebacterium</taxon>
    </lineage>
</organism>